<dbReference type="PANTHER" id="PTHR46277">
    <property type="entry name" value="OS03G0850700 PROTEIN"/>
    <property type="match status" value="1"/>
</dbReference>
<dbReference type="SUPFAM" id="SSF46938">
    <property type="entry name" value="CRAL/TRIO N-terminal domain"/>
    <property type="match status" value="1"/>
</dbReference>
<evidence type="ECO:0000313" key="3">
    <source>
        <dbReference type="EMBL" id="KAG6493070.1"/>
    </source>
</evidence>
<dbReference type="SUPFAM" id="SSF52087">
    <property type="entry name" value="CRAL/TRIO domain"/>
    <property type="match status" value="1"/>
</dbReference>
<dbReference type="Proteomes" id="UP000734854">
    <property type="component" value="Unassembled WGS sequence"/>
</dbReference>
<name>A0A8J5KU40_ZINOF</name>
<dbReference type="Gene3D" id="3.40.525.10">
    <property type="entry name" value="CRAL-TRIO lipid binding domain"/>
    <property type="match status" value="1"/>
</dbReference>
<dbReference type="CDD" id="cd00170">
    <property type="entry name" value="SEC14"/>
    <property type="match status" value="1"/>
</dbReference>
<accession>A0A8J5KU40</accession>
<gene>
    <name evidence="3" type="ORF">ZIOFF_048044</name>
</gene>
<evidence type="ECO:0000313" key="4">
    <source>
        <dbReference type="Proteomes" id="UP000734854"/>
    </source>
</evidence>
<proteinExistence type="predicted"/>
<feature type="compositionally biased region" description="Polar residues" evidence="1">
    <location>
        <begin position="356"/>
        <end position="365"/>
    </location>
</feature>
<evidence type="ECO:0000259" key="2">
    <source>
        <dbReference type="PROSITE" id="PS50191"/>
    </source>
</evidence>
<dbReference type="EMBL" id="JACMSC010000013">
    <property type="protein sequence ID" value="KAG6493070.1"/>
    <property type="molecule type" value="Genomic_DNA"/>
</dbReference>
<feature type="compositionally biased region" description="Basic and acidic residues" evidence="1">
    <location>
        <begin position="1"/>
        <end position="28"/>
    </location>
</feature>
<feature type="region of interest" description="Disordered" evidence="1">
    <location>
        <begin position="1"/>
        <end position="37"/>
    </location>
</feature>
<feature type="domain" description="CRAL-TRIO" evidence="2">
    <location>
        <begin position="98"/>
        <end position="260"/>
    </location>
</feature>
<reference evidence="3 4" key="1">
    <citation type="submission" date="2020-08" db="EMBL/GenBank/DDBJ databases">
        <title>Plant Genome Project.</title>
        <authorList>
            <person name="Zhang R.-G."/>
        </authorList>
    </citation>
    <scope>NUCLEOTIDE SEQUENCE [LARGE SCALE GENOMIC DNA]</scope>
    <source>
        <tissue evidence="3">Rhizome</tissue>
    </source>
</reference>
<dbReference type="SMART" id="SM00516">
    <property type="entry name" value="SEC14"/>
    <property type="match status" value="1"/>
</dbReference>
<dbReference type="PROSITE" id="PS50191">
    <property type="entry name" value="CRAL_TRIO"/>
    <property type="match status" value="1"/>
</dbReference>
<evidence type="ECO:0000256" key="1">
    <source>
        <dbReference type="SAM" id="MobiDB-lite"/>
    </source>
</evidence>
<dbReference type="AlphaFoldDB" id="A0A8J5KU40"/>
<dbReference type="InterPro" id="IPR036865">
    <property type="entry name" value="CRAL-TRIO_dom_sf"/>
</dbReference>
<sequence length="410" mass="47300">MESPRVYEGKVEAKGLTDDQDMRNQHREEEEEEEEEEEKVLLMKSLVQARDPAAKEVDNLTLRRFLKARDLDIEKASSQFLKYLKWKRTAVPNGFIAKEEVENELSQKKIFVQGVDKARRPIAVLFAAKHFYSMRHMDEFKRFVVYTLDGLCSRMPAGQEMFTCIGDLKGWGYSNSDLRAYLAALDIMQNYYPERLGKVFLIHVPYVFMTVWKIIYPFIDQKTKKKFVFVEDKNLKATLLEDIDEGQLPEIYGGKLQLVPIDESTESPGKPWERLGRRFRRRPPCRRAEKRCWRASLAVDALTSKQNNADLQGNRHGRPDAEENKVSPLGLGLPLRHCRQPPPGSHQISPPSSPPTANSNLSDFGQGSGWDGKMYSEGQFDTYPFLLVRSMDRTRWCLATMRLLFVAQVL</sequence>
<dbReference type="PANTHER" id="PTHR46277:SF3">
    <property type="entry name" value="BINDING PROTEIN, PUTATIVE-RELATED"/>
    <property type="match status" value="1"/>
</dbReference>
<feature type="region of interest" description="Disordered" evidence="1">
    <location>
        <begin position="304"/>
        <end position="365"/>
    </location>
</feature>
<dbReference type="InterPro" id="IPR001251">
    <property type="entry name" value="CRAL-TRIO_dom"/>
</dbReference>
<protein>
    <recommendedName>
        <fullName evidence="2">CRAL-TRIO domain-containing protein</fullName>
    </recommendedName>
</protein>
<dbReference type="InterPro" id="IPR036273">
    <property type="entry name" value="CRAL/TRIO_N_dom_sf"/>
</dbReference>
<organism evidence="3 4">
    <name type="scientific">Zingiber officinale</name>
    <name type="common">Ginger</name>
    <name type="synonym">Amomum zingiber</name>
    <dbReference type="NCBI Taxonomy" id="94328"/>
    <lineage>
        <taxon>Eukaryota</taxon>
        <taxon>Viridiplantae</taxon>
        <taxon>Streptophyta</taxon>
        <taxon>Embryophyta</taxon>
        <taxon>Tracheophyta</taxon>
        <taxon>Spermatophyta</taxon>
        <taxon>Magnoliopsida</taxon>
        <taxon>Liliopsida</taxon>
        <taxon>Zingiberales</taxon>
        <taxon>Zingiberaceae</taxon>
        <taxon>Zingiber</taxon>
    </lineage>
</organism>
<dbReference type="Pfam" id="PF00650">
    <property type="entry name" value="CRAL_TRIO"/>
    <property type="match status" value="1"/>
</dbReference>
<dbReference type="SMART" id="SM01100">
    <property type="entry name" value="CRAL_TRIO_N"/>
    <property type="match status" value="1"/>
</dbReference>
<keyword evidence="4" id="KW-1185">Reference proteome</keyword>
<dbReference type="InterPro" id="IPR011074">
    <property type="entry name" value="CRAL/TRIO_N_dom"/>
</dbReference>
<comment type="caution">
    <text evidence="3">The sequence shown here is derived from an EMBL/GenBank/DDBJ whole genome shotgun (WGS) entry which is preliminary data.</text>
</comment>